<organism evidence="5 6">
    <name type="scientific">Vibrio proteolyticus NBRC 13287</name>
    <dbReference type="NCBI Taxonomy" id="1219065"/>
    <lineage>
        <taxon>Bacteria</taxon>
        <taxon>Pseudomonadati</taxon>
        <taxon>Pseudomonadota</taxon>
        <taxon>Gammaproteobacteria</taxon>
        <taxon>Vibrionales</taxon>
        <taxon>Vibrionaceae</taxon>
        <taxon>Vibrio</taxon>
    </lineage>
</organism>
<evidence type="ECO:0000256" key="3">
    <source>
        <dbReference type="ARBA" id="ARBA00022840"/>
    </source>
</evidence>
<dbReference type="GO" id="GO:0016787">
    <property type="term" value="F:hydrolase activity"/>
    <property type="evidence" value="ECO:0007669"/>
    <property type="project" value="UniProtKB-KW"/>
</dbReference>
<evidence type="ECO:0000256" key="1">
    <source>
        <dbReference type="ARBA" id="ARBA00022741"/>
    </source>
</evidence>
<dbReference type="AlphaFoldDB" id="U2ZI70"/>
<evidence type="ECO:0000259" key="4">
    <source>
        <dbReference type="SMART" id="SM00797"/>
    </source>
</evidence>
<dbReference type="SMART" id="SM00797">
    <property type="entry name" value="AHS2"/>
    <property type="match status" value="1"/>
</dbReference>
<dbReference type="InterPro" id="IPR003778">
    <property type="entry name" value="CT_A_B"/>
</dbReference>
<dbReference type="GO" id="GO:0005524">
    <property type="term" value="F:ATP binding"/>
    <property type="evidence" value="ECO:0007669"/>
    <property type="project" value="UniProtKB-KW"/>
</dbReference>
<evidence type="ECO:0000313" key="5">
    <source>
        <dbReference type="EMBL" id="GAD67346.1"/>
    </source>
</evidence>
<accession>U2ZI70</accession>
<dbReference type="InterPro" id="IPR052708">
    <property type="entry name" value="PxpC"/>
</dbReference>
<comment type="caution">
    <text evidence="5">The sequence shown here is derived from an EMBL/GenBank/DDBJ whole genome shotgun (WGS) entry which is preliminary data.</text>
</comment>
<dbReference type="NCBIfam" id="TIGR00724">
    <property type="entry name" value="urea_amlyse_rel"/>
    <property type="match status" value="1"/>
</dbReference>
<name>U2ZI70_VIBPR</name>
<dbReference type="eggNOG" id="COG1984">
    <property type="taxonomic scope" value="Bacteria"/>
</dbReference>
<dbReference type="Pfam" id="PF02626">
    <property type="entry name" value="CT_A_B"/>
    <property type="match status" value="1"/>
</dbReference>
<protein>
    <recommendedName>
        <fullName evidence="4">Carboxyltransferase domain-containing protein</fullName>
    </recommendedName>
</protein>
<proteinExistence type="predicted"/>
<dbReference type="STRING" id="1219065.VPR01S_07_01460"/>
<keyword evidence="1" id="KW-0547">Nucleotide-binding</keyword>
<dbReference type="EMBL" id="BATJ01000007">
    <property type="protein sequence ID" value="GAD67346.1"/>
    <property type="molecule type" value="Genomic_DNA"/>
</dbReference>
<sequence length="311" mass="34399">MRHRPHLEVKKPGQLTLVQDFGRYGVTQIGIVPGGPVDDYAYSWANHLLDNDINCAALEITLGQAEFVAQDKCQLALCGGDLQAKLDGVRLPNWSVFIMRRGQTLSFGLPKNGLRAYLAIKGGFDVPLQLGSCATVAKDKLGGLHSNGRALEKGDQLYFHEHRCNTPLREVSFRFQPNYNLPITLRVIESYQFDQFDNDAKNAMYQRTFQISQHCSRMGYRLTGSTIPAPQHAILSEGIALGAIQVPPDGQPIVLLNDRQTIGGYPKIGCVARIDLPRLAQAKPGQSVSFTPGDLLGLQDAWCKWAKFFGY</sequence>
<dbReference type="SUPFAM" id="SSF50891">
    <property type="entry name" value="Cyclophilin-like"/>
    <property type="match status" value="1"/>
</dbReference>
<keyword evidence="2" id="KW-0378">Hydrolase</keyword>
<feature type="domain" description="Carboxyltransferase" evidence="4">
    <location>
        <begin position="28"/>
        <end position="308"/>
    </location>
</feature>
<dbReference type="PANTHER" id="PTHR43309:SF4">
    <property type="entry name" value="CARBOXYLTRANSFERASE DOMAIN-CONTAINING PROTEIN"/>
    <property type="match status" value="1"/>
</dbReference>
<evidence type="ECO:0000313" key="6">
    <source>
        <dbReference type="Proteomes" id="UP000016570"/>
    </source>
</evidence>
<dbReference type="Gene3D" id="2.40.100.10">
    <property type="entry name" value="Cyclophilin-like"/>
    <property type="match status" value="1"/>
</dbReference>
<evidence type="ECO:0000256" key="2">
    <source>
        <dbReference type="ARBA" id="ARBA00022801"/>
    </source>
</evidence>
<keyword evidence="6" id="KW-1185">Reference proteome</keyword>
<gene>
    <name evidence="5" type="ORF">VPR01S_07_01460</name>
</gene>
<keyword evidence="3" id="KW-0067">ATP-binding</keyword>
<dbReference type="InterPro" id="IPR029000">
    <property type="entry name" value="Cyclophilin-like_dom_sf"/>
</dbReference>
<dbReference type="Proteomes" id="UP000016570">
    <property type="component" value="Unassembled WGS sequence"/>
</dbReference>
<reference evidence="5 6" key="1">
    <citation type="submission" date="2013-09" db="EMBL/GenBank/DDBJ databases">
        <title>Whole genome shotgun sequence of Vibrio proteolyticus NBRC 13287.</title>
        <authorList>
            <person name="Isaki S."/>
            <person name="Hosoyama A."/>
            <person name="Numata M."/>
            <person name="Hashimoto M."/>
            <person name="Hosoyama Y."/>
            <person name="Tsuchikane K."/>
            <person name="Noguchi M."/>
            <person name="Hirakata S."/>
            <person name="Ichikawa N."/>
            <person name="Ohji S."/>
            <person name="Yamazoe A."/>
            <person name="Fujita N."/>
        </authorList>
    </citation>
    <scope>NUCLEOTIDE SEQUENCE [LARGE SCALE GENOMIC DNA]</scope>
    <source>
        <strain evidence="5 6">NBRC 13287</strain>
    </source>
</reference>
<dbReference type="PANTHER" id="PTHR43309">
    <property type="entry name" value="5-OXOPROLINASE SUBUNIT C"/>
    <property type="match status" value="1"/>
</dbReference>
<dbReference type="RefSeq" id="WP_021705321.1">
    <property type="nucleotide sequence ID" value="NZ_BATJ01000007.1"/>
</dbReference>